<dbReference type="NCBIfam" id="TIGR01420">
    <property type="entry name" value="pilT_fam"/>
    <property type="match status" value="1"/>
</dbReference>
<dbReference type="Proteomes" id="UP001482231">
    <property type="component" value="Unassembled WGS sequence"/>
</dbReference>
<dbReference type="Pfam" id="PF00437">
    <property type="entry name" value="T2SSE"/>
    <property type="match status" value="1"/>
</dbReference>
<gene>
    <name evidence="3" type="ORF">V6E02_07960</name>
</gene>
<dbReference type="PROSITE" id="PS00662">
    <property type="entry name" value="T2SP_E"/>
    <property type="match status" value="1"/>
</dbReference>
<accession>A0ABV0EEY3</accession>
<dbReference type="InterPro" id="IPR006321">
    <property type="entry name" value="PilT/PilU"/>
</dbReference>
<name>A0ABV0EEY3_9BURK</name>
<dbReference type="InterPro" id="IPR027417">
    <property type="entry name" value="P-loop_NTPase"/>
</dbReference>
<dbReference type="InterPro" id="IPR001482">
    <property type="entry name" value="T2SS/T4SS_dom"/>
</dbReference>
<comment type="similarity">
    <text evidence="1">Belongs to the GSP E family.</text>
</comment>
<reference evidence="3 4" key="1">
    <citation type="submission" date="2024-02" db="EMBL/GenBank/DDBJ databases">
        <title>New thermophilic sulfur-oxidizing bacteria from a hot springs of the Uzon caldera (Kamchatka, Russia).</title>
        <authorList>
            <person name="Dukat A.M."/>
            <person name="Elcheninov A.G."/>
            <person name="Frolov E.N."/>
        </authorList>
    </citation>
    <scope>NUCLEOTIDE SEQUENCE [LARGE SCALE GENOMIC DNA]</scope>
    <source>
        <strain evidence="3 4">AK1</strain>
    </source>
</reference>
<feature type="domain" description="Bacterial type II secretion system protein E" evidence="2">
    <location>
        <begin position="193"/>
        <end position="207"/>
    </location>
</feature>
<evidence type="ECO:0000256" key="1">
    <source>
        <dbReference type="ARBA" id="ARBA00006611"/>
    </source>
</evidence>
<dbReference type="Gene3D" id="3.30.450.90">
    <property type="match status" value="1"/>
</dbReference>
<protein>
    <submittedName>
        <fullName evidence="3">PilT/PilU family type 4a pilus ATPase</fullName>
    </submittedName>
</protein>
<comment type="caution">
    <text evidence="3">The sequence shown here is derived from an EMBL/GenBank/DDBJ whole genome shotgun (WGS) entry which is preliminary data.</text>
</comment>
<dbReference type="PANTHER" id="PTHR30486">
    <property type="entry name" value="TWITCHING MOTILITY PROTEIN PILT"/>
    <property type="match status" value="1"/>
</dbReference>
<proteinExistence type="inferred from homology"/>
<dbReference type="InterPro" id="IPR050921">
    <property type="entry name" value="T4SS_GSP_E_ATPase"/>
</dbReference>
<organism evidence="3 4">
    <name type="scientific">Thiobacter aerophilum</name>
    <dbReference type="NCBI Taxonomy" id="3121275"/>
    <lineage>
        <taxon>Bacteria</taxon>
        <taxon>Pseudomonadati</taxon>
        <taxon>Pseudomonadota</taxon>
        <taxon>Betaproteobacteria</taxon>
        <taxon>Burkholderiales</taxon>
        <taxon>Thiobacteraceae</taxon>
        <taxon>Thiobacter</taxon>
    </lineage>
</organism>
<dbReference type="RefSeq" id="WP_347308252.1">
    <property type="nucleotide sequence ID" value="NZ_JBAJEX010000005.1"/>
</dbReference>
<evidence type="ECO:0000313" key="4">
    <source>
        <dbReference type="Proteomes" id="UP001482231"/>
    </source>
</evidence>
<dbReference type="PANTHER" id="PTHR30486:SF12">
    <property type="entry name" value="TYPE IV PILUS ATPASE PILU"/>
    <property type="match status" value="1"/>
</dbReference>
<dbReference type="Gene3D" id="3.40.50.300">
    <property type="entry name" value="P-loop containing nucleotide triphosphate hydrolases"/>
    <property type="match status" value="1"/>
</dbReference>
<sequence>MDLTQFFRLMAERRASDLFFSAGAPVYIKIEGEIRPVNQQVFDAALVKRVAYALMTEEQIKTFESTWEMNFGVSVPNCGRFRVNVFRQRGSVAMVIRYITDQVPSVDSLGLPPVLKDLVMHKRGLILVVGATGSGKSTTLAAMIDHRNTHSTSHILSIEDPIEFVHRHKRSIVNQREVGIDTSSYASALVNALREAPDVLLIGEIRDQETMRQALIYTQTGHLCLATLHANNAYHALNRIISLFPAEAQEGLLLDLAMSLKAVISQRLVKGVDGRRVAAIEILINNLHIAELIQRREIDKIKEAIEQSLVEGAQTFEESLLELHLAGRISKEEALANADSRTNMEWLIANSSKYRELRAQRARGVMIDEDKVREDREENLPGLLSVEDLDKLGVAGLSSHK</sequence>
<dbReference type="SUPFAM" id="SSF52540">
    <property type="entry name" value="P-loop containing nucleoside triphosphate hydrolases"/>
    <property type="match status" value="1"/>
</dbReference>
<dbReference type="EMBL" id="JBAJEX010000005">
    <property type="protein sequence ID" value="MEO1767144.1"/>
    <property type="molecule type" value="Genomic_DNA"/>
</dbReference>
<evidence type="ECO:0000259" key="2">
    <source>
        <dbReference type="PROSITE" id="PS00662"/>
    </source>
</evidence>
<keyword evidence="4" id="KW-1185">Reference proteome</keyword>
<dbReference type="CDD" id="cd01131">
    <property type="entry name" value="PilT"/>
    <property type="match status" value="1"/>
</dbReference>
<evidence type="ECO:0000313" key="3">
    <source>
        <dbReference type="EMBL" id="MEO1767144.1"/>
    </source>
</evidence>